<dbReference type="PANTHER" id="PTHR20981">
    <property type="entry name" value="60S RIBOSOMAL PROTEIN L21"/>
    <property type="match status" value="1"/>
</dbReference>
<evidence type="ECO:0000256" key="3">
    <source>
        <dbReference type="ARBA" id="ARBA00023274"/>
    </source>
</evidence>
<organism evidence="4 5">
    <name type="scientific">Schizophyllum amplum</name>
    <dbReference type="NCBI Taxonomy" id="97359"/>
    <lineage>
        <taxon>Eukaryota</taxon>
        <taxon>Fungi</taxon>
        <taxon>Dikarya</taxon>
        <taxon>Basidiomycota</taxon>
        <taxon>Agaricomycotina</taxon>
        <taxon>Agaricomycetes</taxon>
        <taxon>Agaricomycetidae</taxon>
        <taxon>Agaricales</taxon>
        <taxon>Schizophyllaceae</taxon>
        <taxon>Schizophyllum</taxon>
    </lineage>
</organism>
<gene>
    <name evidence="4" type="ORF">BD626DRAFT_477779</name>
</gene>
<dbReference type="InterPro" id="IPR018259">
    <property type="entry name" value="Ribosomal_eL21_CS"/>
</dbReference>
<protein>
    <submittedName>
        <fullName evidence="4">Ribosomal protein L21e-domain-containing protein</fullName>
    </submittedName>
</protein>
<dbReference type="STRING" id="97359.A0A550D0G4"/>
<evidence type="ECO:0000256" key="1">
    <source>
        <dbReference type="ARBA" id="ARBA00008427"/>
    </source>
</evidence>
<dbReference type="Pfam" id="PF01157">
    <property type="entry name" value="Ribosomal_L21e"/>
    <property type="match status" value="1"/>
</dbReference>
<dbReference type="GO" id="GO:0003735">
    <property type="term" value="F:structural constituent of ribosome"/>
    <property type="evidence" value="ECO:0007669"/>
    <property type="project" value="InterPro"/>
</dbReference>
<dbReference type="OrthoDB" id="1539250at2759"/>
<dbReference type="AlphaFoldDB" id="A0A550D0G4"/>
<dbReference type="PROSITE" id="PS01171">
    <property type="entry name" value="RIBOSOMAL_L21E"/>
    <property type="match status" value="1"/>
</dbReference>
<comment type="caution">
    <text evidence="4">The sequence shown here is derived from an EMBL/GenBank/DDBJ whole genome shotgun (WGS) entry which is preliminary data.</text>
</comment>
<dbReference type="Gene3D" id="6.10.250.3260">
    <property type="match status" value="1"/>
</dbReference>
<evidence type="ECO:0000313" key="4">
    <source>
        <dbReference type="EMBL" id="TRM70533.1"/>
    </source>
</evidence>
<evidence type="ECO:0000313" key="5">
    <source>
        <dbReference type="Proteomes" id="UP000320762"/>
    </source>
</evidence>
<dbReference type="FunFam" id="2.30.30.70:FF:000001">
    <property type="entry name" value="60S ribosomal protein L21"/>
    <property type="match status" value="1"/>
</dbReference>
<dbReference type="InterPro" id="IPR036948">
    <property type="entry name" value="Ribosomal_eL21_sf"/>
</dbReference>
<proteinExistence type="inferred from homology"/>
<accession>A0A550D0G4</accession>
<dbReference type="FunFam" id="6.10.250.3260:FF:000001">
    <property type="entry name" value="60S ribosomal protein L21"/>
    <property type="match status" value="1"/>
</dbReference>
<dbReference type="Proteomes" id="UP000320762">
    <property type="component" value="Unassembled WGS sequence"/>
</dbReference>
<keyword evidence="3" id="KW-0687">Ribonucleoprotein</keyword>
<dbReference type="GO" id="GO:0005840">
    <property type="term" value="C:ribosome"/>
    <property type="evidence" value="ECO:0007669"/>
    <property type="project" value="UniProtKB-KW"/>
</dbReference>
<reference evidence="4 5" key="1">
    <citation type="journal article" date="2019" name="New Phytol.">
        <title>Comparative genomics reveals unique wood-decay strategies and fruiting body development in the Schizophyllaceae.</title>
        <authorList>
            <person name="Almasi E."/>
            <person name="Sahu N."/>
            <person name="Krizsan K."/>
            <person name="Balint B."/>
            <person name="Kovacs G.M."/>
            <person name="Kiss B."/>
            <person name="Cseklye J."/>
            <person name="Drula E."/>
            <person name="Henrissat B."/>
            <person name="Nagy I."/>
            <person name="Chovatia M."/>
            <person name="Adam C."/>
            <person name="LaButti K."/>
            <person name="Lipzen A."/>
            <person name="Riley R."/>
            <person name="Grigoriev I.V."/>
            <person name="Nagy L.G."/>
        </authorList>
    </citation>
    <scope>NUCLEOTIDE SEQUENCE [LARGE SCALE GENOMIC DNA]</scope>
    <source>
        <strain evidence="4 5">NL-1724</strain>
    </source>
</reference>
<sequence>MPHSFGYRARTRHMFKRGFKEHGPVKMSTYLINYRIGDIVDIKANAAQQKGMPHKYYHGRTGIVYNVTPHAVGVIVYKVVGNRYMEKRVNLRVEHVRHSKCRQEFIDRVKSNHEKGVAAKEKGERINLRRVPALPREARTISVTDNAPQTMRPVRYETYI</sequence>
<dbReference type="EMBL" id="VDMD01000001">
    <property type="protein sequence ID" value="TRM70533.1"/>
    <property type="molecule type" value="Genomic_DNA"/>
</dbReference>
<dbReference type="GO" id="GO:0006412">
    <property type="term" value="P:translation"/>
    <property type="evidence" value="ECO:0007669"/>
    <property type="project" value="InterPro"/>
</dbReference>
<dbReference type="InterPro" id="IPR001147">
    <property type="entry name" value="Ribosomal_eL21"/>
</dbReference>
<comment type="similarity">
    <text evidence="1">Belongs to the eukaryotic ribosomal protein eL21 family.</text>
</comment>
<dbReference type="SUPFAM" id="SSF50104">
    <property type="entry name" value="Translation proteins SH3-like domain"/>
    <property type="match status" value="1"/>
</dbReference>
<evidence type="ECO:0000256" key="2">
    <source>
        <dbReference type="ARBA" id="ARBA00022980"/>
    </source>
</evidence>
<name>A0A550D0G4_9AGAR</name>
<keyword evidence="2 4" id="KW-0689">Ribosomal protein</keyword>
<dbReference type="GO" id="GO:1990904">
    <property type="term" value="C:ribonucleoprotein complex"/>
    <property type="evidence" value="ECO:0007669"/>
    <property type="project" value="UniProtKB-KW"/>
</dbReference>
<dbReference type="InterPro" id="IPR008991">
    <property type="entry name" value="Translation_prot_SH3-like_sf"/>
</dbReference>
<keyword evidence="5" id="KW-1185">Reference proteome</keyword>
<dbReference type="Gene3D" id="2.30.30.70">
    <property type="entry name" value="Ribosomal protein L21"/>
    <property type="match status" value="1"/>
</dbReference>